<dbReference type="SUPFAM" id="SSF57501">
    <property type="entry name" value="Cystine-knot cytokines"/>
    <property type="match status" value="1"/>
</dbReference>
<gene>
    <name evidence="9" type="ORF">OFUS_LOCUS2634</name>
</gene>
<evidence type="ECO:0000256" key="1">
    <source>
        <dbReference type="ARBA" id="ARBA00004613"/>
    </source>
</evidence>
<sequence length="426" mass="48353">MSNRVTNAIICAVLLGVISCSVAHNHHRHGNNHGNNYQRDRAADDTSHRLLGEHTRNTQEDVAAADTAQEVECETCANARKLEQLSPEELKALRIEYIKQEILNKLRMTERPPKVNSTRPSLPQALIEEDIVDDDVPINNGHMSYIQNDNPDEPPEYYEKTEKVIVFGEPVVNKCHGTRKSTCVHFEFGNKIPGADRVSSAKLWVYKRPDPADNRFNQTLTITQQLGGPNASRFHRGKVVGTQETDLEYGWVQIDMKHTVHRWMSKSKYPRTIEVSCKTCRRNSGSPIEIDGDHKPFIVTYLRENRHHRRERSAAINCSPGETRCCKQELYISFEEAGWHDWIISPRGYFVNYCTGSCGRGTLSLKYQYHSHLIKDFAEAKNRPPSLNMCCNPSKLSSKSLTYTDHDNTVITAQLPNFAVDACGCS</sequence>
<evidence type="ECO:0000256" key="3">
    <source>
        <dbReference type="ARBA" id="ARBA00022525"/>
    </source>
</evidence>
<dbReference type="GO" id="GO:0005615">
    <property type="term" value="C:extracellular space"/>
    <property type="evidence" value="ECO:0007669"/>
    <property type="project" value="TreeGrafter"/>
</dbReference>
<dbReference type="InterPro" id="IPR001839">
    <property type="entry name" value="TGF-b_C"/>
</dbReference>
<evidence type="ECO:0000256" key="6">
    <source>
        <dbReference type="RuleBase" id="RU000354"/>
    </source>
</evidence>
<feature type="chain" id="PRO_5035877261" description="TGF-beta family profile domain-containing protein" evidence="7">
    <location>
        <begin position="24"/>
        <end position="426"/>
    </location>
</feature>
<dbReference type="PANTHER" id="PTHR11848">
    <property type="entry name" value="TGF-BETA FAMILY"/>
    <property type="match status" value="1"/>
</dbReference>
<organism evidence="9 10">
    <name type="scientific">Owenia fusiformis</name>
    <name type="common">Polychaete worm</name>
    <dbReference type="NCBI Taxonomy" id="6347"/>
    <lineage>
        <taxon>Eukaryota</taxon>
        <taxon>Metazoa</taxon>
        <taxon>Spiralia</taxon>
        <taxon>Lophotrochozoa</taxon>
        <taxon>Annelida</taxon>
        <taxon>Polychaeta</taxon>
        <taxon>Sedentaria</taxon>
        <taxon>Canalipalpata</taxon>
        <taxon>Sabellida</taxon>
        <taxon>Oweniida</taxon>
        <taxon>Oweniidae</taxon>
        <taxon>Owenia</taxon>
    </lineage>
</organism>
<evidence type="ECO:0000256" key="2">
    <source>
        <dbReference type="ARBA" id="ARBA00006656"/>
    </source>
</evidence>
<dbReference type="GO" id="GO:0008083">
    <property type="term" value="F:growth factor activity"/>
    <property type="evidence" value="ECO:0007669"/>
    <property type="project" value="UniProtKB-KW"/>
</dbReference>
<reference evidence="9" key="1">
    <citation type="submission" date="2022-03" db="EMBL/GenBank/DDBJ databases">
        <authorList>
            <person name="Martin C."/>
        </authorList>
    </citation>
    <scope>NUCLEOTIDE SEQUENCE</scope>
</reference>
<dbReference type="PROSITE" id="PS51362">
    <property type="entry name" value="TGF_BETA_2"/>
    <property type="match status" value="1"/>
</dbReference>
<dbReference type="PANTHER" id="PTHR11848:SF298">
    <property type="entry name" value="DAWDLE, ISOFORM A"/>
    <property type="match status" value="1"/>
</dbReference>
<proteinExistence type="inferred from homology"/>
<name>A0A8S4N4L7_OWEFU</name>
<keyword evidence="5" id="KW-1015">Disulfide bond</keyword>
<dbReference type="SMART" id="SM00204">
    <property type="entry name" value="TGFB"/>
    <property type="match status" value="1"/>
</dbReference>
<evidence type="ECO:0000313" key="9">
    <source>
        <dbReference type="EMBL" id="CAH1775313.1"/>
    </source>
</evidence>
<evidence type="ECO:0000259" key="8">
    <source>
        <dbReference type="PROSITE" id="PS51362"/>
    </source>
</evidence>
<dbReference type="GO" id="GO:0005125">
    <property type="term" value="F:cytokine activity"/>
    <property type="evidence" value="ECO:0007669"/>
    <property type="project" value="TreeGrafter"/>
</dbReference>
<dbReference type="AlphaFoldDB" id="A0A8S4N4L7"/>
<dbReference type="EMBL" id="CAIIXF020000001">
    <property type="protein sequence ID" value="CAH1775313.1"/>
    <property type="molecule type" value="Genomic_DNA"/>
</dbReference>
<dbReference type="PROSITE" id="PS51257">
    <property type="entry name" value="PROKAR_LIPOPROTEIN"/>
    <property type="match status" value="1"/>
</dbReference>
<dbReference type="InterPro" id="IPR015615">
    <property type="entry name" value="TGF-beta-rel"/>
</dbReference>
<dbReference type="InterPro" id="IPR029034">
    <property type="entry name" value="Cystine-knot_cytokine"/>
</dbReference>
<dbReference type="InterPro" id="IPR001111">
    <property type="entry name" value="TGF-b_propeptide"/>
</dbReference>
<dbReference type="PROSITE" id="PS00250">
    <property type="entry name" value="TGF_BETA_1"/>
    <property type="match status" value="1"/>
</dbReference>
<dbReference type="Proteomes" id="UP000749559">
    <property type="component" value="Unassembled WGS sequence"/>
</dbReference>
<dbReference type="Pfam" id="PF00688">
    <property type="entry name" value="TGFb_propeptide"/>
    <property type="match status" value="1"/>
</dbReference>
<evidence type="ECO:0000256" key="4">
    <source>
        <dbReference type="ARBA" id="ARBA00023030"/>
    </source>
</evidence>
<dbReference type="Pfam" id="PF00019">
    <property type="entry name" value="TGF_beta"/>
    <property type="match status" value="1"/>
</dbReference>
<accession>A0A8S4N4L7</accession>
<feature type="domain" description="TGF-beta family profile" evidence="8">
    <location>
        <begin position="309"/>
        <end position="426"/>
    </location>
</feature>
<keyword evidence="3" id="KW-0964">Secreted</keyword>
<feature type="signal peptide" evidence="7">
    <location>
        <begin position="1"/>
        <end position="23"/>
    </location>
</feature>
<dbReference type="InterPro" id="IPR017948">
    <property type="entry name" value="TGFb_CS"/>
</dbReference>
<evidence type="ECO:0000313" key="10">
    <source>
        <dbReference type="Proteomes" id="UP000749559"/>
    </source>
</evidence>
<dbReference type="CDD" id="cd13752">
    <property type="entry name" value="TGF_beta_INHB"/>
    <property type="match status" value="1"/>
</dbReference>
<evidence type="ECO:0000256" key="5">
    <source>
        <dbReference type="ARBA" id="ARBA00023157"/>
    </source>
</evidence>
<dbReference type="OrthoDB" id="6516235at2759"/>
<keyword evidence="4 6" id="KW-0339">Growth factor</keyword>
<dbReference type="Gene3D" id="2.10.90.10">
    <property type="entry name" value="Cystine-knot cytokines"/>
    <property type="match status" value="1"/>
</dbReference>
<comment type="subcellular location">
    <subcellularLocation>
        <location evidence="1">Secreted</location>
    </subcellularLocation>
</comment>
<protein>
    <recommendedName>
        <fullName evidence="8">TGF-beta family profile domain-containing protein</fullName>
    </recommendedName>
</protein>
<comment type="caution">
    <text evidence="9">The sequence shown here is derived from an EMBL/GenBank/DDBJ whole genome shotgun (WGS) entry which is preliminary data.</text>
</comment>
<keyword evidence="7" id="KW-0732">Signal</keyword>
<dbReference type="Gene3D" id="2.60.120.970">
    <property type="match status" value="1"/>
</dbReference>
<evidence type="ECO:0000256" key="7">
    <source>
        <dbReference type="SAM" id="SignalP"/>
    </source>
</evidence>
<comment type="similarity">
    <text evidence="2 6">Belongs to the TGF-beta family.</text>
</comment>
<keyword evidence="10" id="KW-1185">Reference proteome</keyword>